<dbReference type="STRING" id="118168.MC7420_5933"/>
<evidence type="ECO:0000313" key="2">
    <source>
        <dbReference type="EMBL" id="EDX74053.1"/>
    </source>
</evidence>
<evidence type="ECO:0000256" key="1">
    <source>
        <dbReference type="SAM" id="Phobius"/>
    </source>
</evidence>
<keyword evidence="1" id="KW-0472">Membrane</keyword>
<sequence>MSLNLEGCSMSNKPEKNVINVDPVTVVAVISALLLVPLLISGFIFQ</sequence>
<gene>
    <name evidence="2" type="ORF">MC7420_5933</name>
</gene>
<name>B4VVU3_9CYAN</name>
<proteinExistence type="predicted"/>
<keyword evidence="1" id="KW-0812">Transmembrane</keyword>
<dbReference type="EMBL" id="DS989855">
    <property type="protein sequence ID" value="EDX74053.1"/>
    <property type="molecule type" value="Genomic_DNA"/>
</dbReference>
<accession>B4VVU3</accession>
<protein>
    <submittedName>
        <fullName evidence="2">Uncharacterized protein</fullName>
    </submittedName>
</protein>
<feature type="transmembrane region" description="Helical" evidence="1">
    <location>
        <begin position="24"/>
        <end position="45"/>
    </location>
</feature>
<evidence type="ECO:0000313" key="3">
    <source>
        <dbReference type="Proteomes" id="UP000003835"/>
    </source>
</evidence>
<keyword evidence="3" id="KW-1185">Reference proteome</keyword>
<keyword evidence="1" id="KW-1133">Transmembrane helix</keyword>
<organism evidence="2 3">
    <name type="scientific">Coleofasciculus chthonoplastes PCC 7420</name>
    <dbReference type="NCBI Taxonomy" id="118168"/>
    <lineage>
        <taxon>Bacteria</taxon>
        <taxon>Bacillati</taxon>
        <taxon>Cyanobacteriota</taxon>
        <taxon>Cyanophyceae</taxon>
        <taxon>Coleofasciculales</taxon>
        <taxon>Coleofasciculaceae</taxon>
        <taxon>Coleofasciculus</taxon>
    </lineage>
</organism>
<reference evidence="2 3" key="1">
    <citation type="submission" date="2008-07" db="EMBL/GenBank/DDBJ databases">
        <authorList>
            <person name="Tandeau de Marsac N."/>
            <person name="Ferriera S."/>
            <person name="Johnson J."/>
            <person name="Kravitz S."/>
            <person name="Beeson K."/>
            <person name="Sutton G."/>
            <person name="Rogers Y.-H."/>
            <person name="Friedman R."/>
            <person name="Frazier M."/>
            <person name="Venter J.C."/>
        </authorList>
    </citation>
    <scope>NUCLEOTIDE SEQUENCE [LARGE SCALE GENOMIC DNA]</scope>
    <source>
        <strain evidence="2 3">PCC 7420</strain>
    </source>
</reference>
<dbReference type="Proteomes" id="UP000003835">
    <property type="component" value="Unassembled WGS sequence"/>
</dbReference>
<dbReference type="AlphaFoldDB" id="B4VVU3"/>
<dbReference type="HOGENOM" id="CLU_216179_1_0_3"/>